<evidence type="ECO:0000313" key="4">
    <source>
        <dbReference type="Proteomes" id="UP000435112"/>
    </source>
</evidence>
<gene>
    <name evidence="1" type="ORF">PR002_g31275</name>
    <name evidence="2" type="ORF">PR003_g32545</name>
</gene>
<evidence type="ECO:0000313" key="2">
    <source>
        <dbReference type="EMBL" id="KAE9265157.1"/>
    </source>
</evidence>
<reference evidence="2 3" key="1">
    <citation type="submission" date="2018-08" db="EMBL/GenBank/DDBJ databases">
        <title>Genomic investigation of the strawberry pathogen Phytophthora fragariae indicates pathogenicity is determined by transcriptional variation in three key races.</title>
        <authorList>
            <person name="Adams T.M."/>
            <person name="Armitage A.D."/>
            <person name="Sobczyk M.K."/>
            <person name="Bates H.J."/>
            <person name="Dunwell J.M."/>
            <person name="Nellist C.F."/>
            <person name="Harrison R.J."/>
        </authorList>
    </citation>
    <scope>NUCLEOTIDE SEQUENCE [LARGE SCALE GENOMIC DNA]</scope>
    <source>
        <strain evidence="1 4">SCRP324</strain>
        <strain evidence="2 3">SCRP333</strain>
    </source>
</reference>
<dbReference type="Proteomes" id="UP000434957">
    <property type="component" value="Unassembled WGS sequence"/>
</dbReference>
<protein>
    <submittedName>
        <fullName evidence="2">Uncharacterized protein</fullName>
    </submittedName>
</protein>
<evidence type="ECO:0000313" key="3">
    <source>
        <dbReference type="Proteomes" id="UP000434957"/>
    </source>
</evidence>
<dbReference type="EMBL" id="QXFT01008005">
    <property type="protein sequence ID" value="KAE9265157.1"/>
    <property type="molecule type" value="Genomic_DNA"/>
</dbReference>
<accession>A0A6A4AYW6</accession>
<dbReference type="AlphaFoldDB" id="A0A6A4AYW6"/>
<dbReference type="Proteomes" id="UP000435112">
    <property type="component" value="Unassembled WGS sequence"/>
</dbReference>
<organism evidence="2 3">
    <name type="scientific">Phytophthora rubi</name>
    <dbReference type="NCBI Taxonomy" id="129364"/>
    <lineage>
        <taxon>Eukaryota</taxon>
        <taxon>Sar</taxon>
        <taxon>Stramenopiles</taxon>
        <taxon>Oomycota</taxon>
        <taxon>Peronosporomycetes</taxon>
        <taxon>Peronosporales</taxon>
        <taxon>Peronosporaceae</taxon>
        <taxon>Phytophthora</taxon>
    </lineage>
</organism>
<keyword evidence="3" id="KW-1185">Reference proteome</keyword>
<dbReference type="EMBL" id="QXFU01008100">
    <property type="protein sequence ID" value="KAE8957108.1"/>
    <property type="molecule type" value="Genomic_DNA"/>
</dbReference>
<comment type="caution">
    <text evidence="2">The sequence shown here is derived from an EMBL/GenBank/DDBJ whole genome shotgun (WGS) entry which is preliminary data.</text>
</comment>
<name>A0A6A4AYW6_9STRA</name>
<proteinExistence type="predicted"/>
<evidence type="ECO:0000313" key="1">
    <source>
        <dbReference type="EMBL" id="KAE8957108.1"/>
    </source>
</evidence>
<sequence>MSLSPPRVHRAACVAASIGAVRLHGVANATNIEAGSWAPTSSYANSSYYVEIVTVASPCPPCCLRRPPR</sequence>